<feature type="transmembrane region" description="Helical" evidence="1">
    <location>
        <begin position="75"/>
        <end position="93"/>
    </location>
</feature>
<name>X1L3D3_9ZZZZ</name>
<feature type="non-terminal residue" evidence="2">
    <location>
        <position position="1"/>
    </location>
</feature>
<keyword evidence="1" id="KW-0812">Transmembrane</keyword>
<gene>
    <name evidence="2" type="ORF">S06H3_13332</name>
</gene>
<accession>X1L3D3</accession>
<dbReference type="AlphaFoldDB" id="X1L3D3"/>
<keyword evidence="1" id="KW-1133">Transmembrane helix</keyword>
<dbReference type="EMBL" id="BARV01006506">
    <property type="protein sequence ID" value="GAI13857.1"/>
    <property type="molecule type" value="Genomic_DNA"/>
</dbReference>
<keyword evidence="1" id="KW-0472">Membrane</keyword>
<reference evidence="2" key="1">
    <citation type="journal article" date="2014" name="Front. Microbiol.">
        <title>High frequency of phylogenetically diverse reductive dehalogenase-homologous genes in deep subseafloor sedimentary metagenomes.</title>
        <authorList>
            <person name="Kawai M."/>
            <person name="Futagami T."/>
            <person name="Toyoda A."/>
            <person name="Takaki Y."/>
            <person name="Nishi S."/>
            <person name="Hori S."/>
            <person name="Arai W."/>
            <person name="Tsubouchi T."/>
            <person name="Morono Y."/>
            <person name="Uchiyama I."/>
            <person name="Ito T."/>
            <person name="Fujiyama A."/>
            <person name="Inagaki F."/>
            <person name="Takami H."/>
        </authorList>
    </citation>
    <scope>NUCLEOTIDE SEQUENCE</scope>
    <source>
        <strain evidence="2">Expedition CK06-06</strain>
    </source>
</reference>
<evidence type="ECO:0000313" key="2">
    <source>
        <dbReference type="EMBL" id="GAI13857.1"/>
    </source>
</evidence>
<proteinExistence type="predicted"/>
<sequence length="100" mass="11125">NPSGLVTRVECNRISGETRRELTIIKNALVGEDLRHGLVKEVGDIKRDTRNLKKILNSEQEEVDEKQKLAMKYKITIVGALVSSLTLIGLKIIEVASTLL</sequence>
<protein>
    <submittedName>
        <fullName evidence="2">Uncharacterized protein</fullName>
    </submittedName>
</protein>
<comment type="caution">
    <text evidence="2">The sequence shown here is derived from an EMBL/GenBank/DDBJ whole genome shotgun (WGS) entry which is preliminary data.</text>
</comment>
<organism evidence="2">
    <name type="scientific">marine sediment metagenome</name>
    <dbReference type="NCBI Taxonomy" id="412755"/>
    <lineage>
        <taxon>unclassified sequences</taxon>
        <taxon>metagenomes</taxon>
        <taxon>ecological metagenomes</taxon>
    </lineage>
</organism>
<evidence type="ECO:0000256" key="1">
    <source>
        <dbReference type="SAM" id="Phobius"/>
    </source>
</evidence>